<evidence type="ECO:0000256" key="2">
    <source>
        <dbReference type="ARBA" id="ARBA00022692"/>
    </source>
</evidence>
<feature type="disulfide bond" evidence="9">
    <location>
        <begin position="64"/>
        <end position="79"/>
    </location>
</feature>
<evidence type="ECO:0000256" key="3">
    <source>
        <dbReference type="ARBA" id="ARBA00022737"/>
    </source>
</evidence>
<evidence type="ECO:0000256" key="5">
    <source>
        <dbReference type="ARBA" id="ARBA00023136"/>
    </source>
</evidence>
<dbReference type="Proteomes" id="UP001529510">
    <property type="component" value="Unassembled WGS sequence"/>
</dbReference>
<keyword evidence="7" id="KW-0675">Receptor</keyword>
<evidence type="ECO:0000256" key="6">
    <source>
        <dbReference type="ARBA" id="ARBA00023157"/>
    </source>
</evidence>
<evidence type="ECO:0008006" key="12">
    <source>
        <dbReference type="Google" id="ProtNLM"/>
    </source>
</evidence>
<keyword evidence="6 9" id="KW-1015">Disulfide bond</keyword>
<evidence type="ECO:0000256" key="7">
    <source>
        <dbReference type="ARBA" id="ARBA00023170"/>
    </source>
</evidence>
<keyword evidence="8" id="KW-0325">Glycoprotein</keyword>
<dbReference type="InterPro" id="IPR002172">
    <property type="entry name" value="LDrepeatLR_classA_rpt"/>
</dbReference>
<accession>A0ABD0QFE3</accession>
<evidence type="ECO:0000256" key="9">
    <source>
        <dbReference type="PROSITE-ProRule" id="PRU00124"/>
    </source>
</evidence>
<feature type="disulfide bond" evidence="9">
    <location>
        <begin position="45"/>
        <end position="57"/>
    </location>
</feature>
<dbReference type="PANTHER" id="PTHR22722">
    <property type="entry name" value="LOW-DENSITY LIPOPROTEIN RECEPTOR-RELATED PROTEIN 2-RELATED"/>
    <property type="match status" value="1"/>
</dbReference>
<sequence length="79" mass="8734">NTCSPIAFTCANQRCVPRSWRCDGHNDCFDGSDERDCPTQTPGTCQADQFSCANHHCIPRTWLCDTDNDCGDGSDENNC</sequence>
<feature type="disulfide bond" evidence="9">
    <location>
        <begin position="22"/>
        <end position="37"/>
    </location>
</feature>
<keyword evidence="3" id="KW-0677">Repeat</keyword>
<dbReference type="SMART" id="SM00192">
    <property type="entry name" value="LDLa"/>
    <property type="match status" value="2"/>
</dbReference>
<feature type="non-terminal residue" evidence="10">
    <location>
        <position position="1"/>
    </location>
</feature>
<feature type="disulfide bond" evidence="9">
    <location>
        <begin position="10"/>
        <end position="28"/>
    </location>
</feature>
<keyword evidence="2" id="KW-0812">Transmembrane</keyword>
<evidence type="ECO:0000313" key="11">
    <source>
        <dbReference type="Proteomes" id="UP001529510"/>
    </source>
</evidence>
<feature type="non-terminal residue" evidence="10">
    <location>
        <position position="79"/>
    </location>
</feature>
<comment type="caution">
    <text evidence="10">The sequence shown here is derived from an EMBL/GenBank/DDBJ whole genome shotgun (WGS) entry which is preliminary data.</text>
</comment>
<dbReference type="Gene3D" id="4.10.400.10">
    <property type="entry name" value="Low-density Lipoprotein Receptor"/>
    <property type="match status" value="2"/>
</dbReference>
<evidence type="ECO:0000256" key="8">
    <source>
        <dbReference type="ARBA" id="ARBA00023180"/>
    </source>
</evidence>
<dbReference type="CDD" id="cd00112">
    <property type="entry name" value="LDLa"/>
    <property type="match status" value="2"/>
</dbReference>
<dbReference type="SUPFAM" id="SSF57424">
    <property type="entry name" value="LDL receptor-like module"/>
    <property type="match status" value="2"/>
</dbReference>
<dbReference type="GO" id="GO:0016020">
    <property type="term" value="C:membrane"/>
    <property type="evidence" value="ECO:0007669"/>
    <property type="project" value="UniProtKB-SubCell"/>
</dbReference>
<dbReference type="InterPro" id="IPR051221">
    <property type="entry name" value="LDLR-related"/>
</dbReference>
<dbReference type="InterPro" id="IPR023415">
    <property type="entry name" value="LDLR_class-A_CS"/>
</dbReference>
<evidence type="ECO:0000256" key="4">
    <source>
        <dbReference type="ARBA" id="ARBA00022989"/>
    </source>
</evidence>
<dbReference type="PANTHER" id="PTHR22722:SF11">
    <property type="entry name" value="LOW-DENSITY LIPOPROTEIN RECEPTOR-RELATED PROTEIN 2"/>
    <property type="match status" value="1"/>
</dbReference>
<reference evidence="10 11" key="1">
    <citation type="submission" date="2024-05" db="EMBL/GenBank/DDBJ databases">
        <title>Genome sequencing and assembly of Indian major carp, Cirrhinus mrigala (Hamilton, 1822).</title>
        <authorList>
            <person name="Mohindra V."/>
            <person name="Chowdhury L.M."/>
            <person name="Lal K."/>
            <person name="Jena J.K."/>
        </authorList>
    </citation>
    <scope>NUCLEOTIDE SEQUENCE [LARGE SCALE GENOMIC DNA]</scope>
    <source>
        <strain evidence="10">CM1030</strain>
        <tissue evidence="10">Blood</tissue>
    </source>
</reference>
<dbReference type="PROSITE" id="PS50068">
    <property type="entry name" value="LDLRA_2"/>
    <property type="match status" value="2"/>
</dbReference>
<name>A0ABD0QFE3_CIRMR</name>
<gene>
    <name evidence="10" type="ORF">M9458_020610</name>
</gene>
<comment type="subcellular location">
    <subcellularLocation>
        <location evidence="1">Membrane</location>
        <topology evidence="1">Single-pass membrane protein</topology>
    </subcellularLocation>
</comment>
<keyword evidence="5" id="KW-0472">Membrane</keyword>
<proteinExistence type="predicted"/>
<feature type="disulfide bond" evidence="9">
    <location>
        <begin position="3"/>
        <end position="15"/>
    </location>
</feature>
<keyword evidence="11" id="KW-1185">Reference proteome</keyword>
<organism evidence="10 11">
    <name type="scientific">Cirrhinus mrigala</name>
    <name type="common">Mrigala</name>
    <dbReference type="NCBI Taxonomy" id="683832"/>
    <lineage>
        <taxon>Eukaryota</taxon>
        <taxon>Metazoa</taxon>
        <taxon>Chordata</taxon>
        <taxon>Craniata</taxon>
        <taxon>Vertebrata</taxon>
        <taxon>Euteleostomi</taxon>
        <taxon>Actinopterygii</taxon>
        <taxon>Neopterygii</taxon>
        <taxon>Teleostei</taxon>
        <taxon>Ostariophysi</taxon>
        <taxon>Cypriniformes</taxon>
        <taxon>Cyprinidae</taxon>
        <taxon>Labeoninae</taxon>
        <taxon>Labeonini</taxon>
        <taxon>Cirrhinus</taxon>
    </lineage>
</organism>
<dbReference type="Pfam" id="PF00057">
    <property type="entry name" value="Ldl_recept_a"/>
    <property type="match status" value="2"/>
</dbReference>
<evidence type="ECO:0000313" key="10">
    <source>
        <dbReference type="EMBL" id="KAL0184914.1"/>
    </source>
</evidence>
<dbReference type="FunFam" id="4.10.400.10:FF:000001">
    <property type="entry name" value="Low-density lipoprotein receptor-related protein 1"/>
    <property type="match status" value="1"/>
</dbReference>
<dbReference type="PRINTS" id="PR00261">
    <property type="entry name" value="LDLRECEPTOR"/>
</dbReference>
<keyword evidence="4" id="KW-1133">Transmembrane helix</keyword>
<feature type="disulfide bond" evidence="9">
    <location>
        <begin position="52"/>
        <end position="70"/>
    </location>
</feature>
<dbReference type="PROSITE" id="PS01209">
    <property type="entry name" value="LDLRA_1"/>
    <property type="match status" value="2"/>
</dbReference>
<protein>
    <recommendedName>
        <fullName evidence="12">Low density lipoprotein receptor</fullName>
    </recommendedName>
</protein>
<dbReference type="AlphaFoldDB" id="A0ABD0QFE3"/>
<evidence type="ECO:0000256" key="1">
    <source>
        <dbReference type="ARBA" id="ARBA00004167"/>
    </source>
</evidence>
<dbReference type="InterPro" id="IPR036055">
    <property type="entry name" value="LDL_receptor-like_sf"/>
</dbReference>
<dbReference type="FunFam" id="4.10.400.10:FF:000062">
    <property type="entry name" value="Terribly reduced optic lobes, isoform AI"/>
    <property type="match status" value="1"/>
</dbReference>
<dbReference type="EMBL" id="JAMKFB020000009">
    <property type="protein sequence ID" value="KAL0184914.1"/>
    <property type="molecule type" value="Genomic_DNA"/>
</dbReference>